<evidence type="ECO:0000259" key="2">
    <source>
        <dbReference type="PROSITE" id="PS50994"/>
    </source>
</evidence>
<dbReference type="InterPro" id="IPR036397">
    <property type="entry name" value="RNaseH_sf"/>
</dbReference>
<dbReference type="InterPro" id="IPR025948">
    <property type="entry name" value="HTH-like_dom"/>
</dbReference>
<dbReference type="InterPro" id="IPR048020">
    <property type="entry name" value="Transpos_IS3"/>
</dbReference>
<proteinExistence type="predicted"/>
<dbReference type="Pfam" id="PF13333">
    <property type="entry name" value="rve_2"/>
    <property type="match status" value="1"/>
</dbReference>
<dbReference type="SUPFAM" id="SSF46689">
    <property type="entry name" value="Homeodomain-like"/>
    <property type="match status" value="1"/>
</dbReference>
<dbReference type="Pfam" id="PF13276">
    <property type="entry name" value="HTH_21"/>
    <property type="match status" value="1"/>
</dbReference>
<evidence type="ECO:0000313" key="4">
    <source>
        <dbReference type="EMBL" id="QIL50099.1"/>
    </source>
</evidence>
<dbReference type="Pfam" id="PF01527">
    <property type="entry name" value="HTH_Tnp_1"/>
    <property type="match status" value="1"/>
</dbReference>
<dbReference type="GO" id="GO:0004803">
    <property type="term" value="F:transposase activity"/>
    <property type="evidence" value="ECO:0007669"/>
    <property type="project" value="InterPro"/>
</dbReference>
<dbReference type="KEGG" id="wco:G7084_03650"/>
<dbReference type="Proteomes" id="UP000500741">
    <property type="component" value="Chromosome"/>
</dbReference>
<dbReference type="RefSeq" id="WP_166009362.1">
    <property type="nucleotide sequence ID" value="NZ_CP049888.1"/>
</dbReference>
<dbReference type="SUPFAM" id="SSF53098">
    <property type="entry name" value="Ribonuclease H-like"/>
    <property type="match status" value="1"/>
</dbReference>
<gene>
    <name evidence="3" type="ORF">G7084_01405</name>
    <name evidence="4" type="ORF">G7084_01435</name>
    <name evidence="5" type="ORF">G7084_03650</name>
    <name evidence="6" type="ORF">G7084_05075</name>
</gene>
<organism evidence="5 7">
    <name type="scientific">Weissella coleopterorum</name>
    <dbReference type="NCBI Taxonomy" id="2714949"/>
    <lineage>
        <taxon>Bacteria</taxon>
        <taxon>Bacillati</taxon>
        <taxon>Bacillota</taxon>
        <taxon>Bacilli</taxon>
        <taxon>Lactobacillales</taxon>
        <taxon>Lactobacillaceae</taxon>
        <taxon>Weissella</taxon>
    </lineage>
</organism>
<evidence type="ECO:0000313" key="5">
    <source>
        <dbReference type="EMBL" id="QIL50490.1"/>
    </source>
</evidence>
<dbReference type="AlphaFoldDB" id="A0A6G8AZT0"/>
<sequence>MVIKYSNDFKESIVSLHKVGRSANSLAKEYNVSVSTVSKWVNQADPNNTKVLSANERALIKENKQLKEELDIFKTSSGAYGEKLIIKGRIPTLKIINDNLQVGHRITKILNVLRIPRSTYYGYIHWKPGKTLLRRNFIKQKVLDAWLKYPMYGYPRLTILLNRQLKIKISQRMVYKQMYALKIRSRMTKRINKPKTHTEYDQRPNLIKGLPDQSNILLTDITYIPVKNTWVYLASMYNPVTRRVISYKVGSHMTKELATDVINQVAVKSVKPSIIHSDMGSQYTSDLFESTLTRFGIKHSYSRKGQPGDNARIESFHSILKREYINFQEFKTIHEAIAGIDSYIRWYNSDRISLVA</sequence>
<dbReference type="EMBL" id="CP049888">
    <property type="protein sequence ID" value="QIL50099.1"/>
    <property type="molecule type" value="Genomic_DNA"/>
</dbReference>
<evidence type="ECO:0000313" key="7">
    <source>
        <dbReference type="Proteomes" id="UP000500741"/>
    </source>
</evidence>
<dbReference type="PANTHER" id="PTHR46889:SF5">
    <property type="entry name" value="INTEGRASE PROTEIN"/>
    <property type="match status" value="1"/>
</dbReference>
<dbReference type="InterPro" id="IPR001584">
    <property type="entry name" value="Integrase_cat-core"/>
</dbReference>
<reference evidence="5 7" key="1">
    <citation type="submission" date="2020-03" db="EMBL/GenBank/DDBJ databases">
        <title>Weissella sp. nov., isolated from Cybister lewisianus.</title>
        <authorList>
            <person name="Hyun D.-W."/>
            <person name="Bae J.-W."/>
        </authorList>
    </citation>
    <scope>NUCLEOTIDE SEQUENCE [LARGE SCALE GENOMIC DNA]</scope>
    <source>
        <strain evidence="5 7">HDW19</strain>
    </source>
</reference>
<dbReference type="PROSITE" id="PS50994">
    <property type="entry name" value="INTEGRASE"/>
    <property type="match status" value="1"/>
</dbReference>
<dbReference type="Gene3D" id="1.10.10.10">
    <property type="entry name" value="Winged helix-like DNA-binding domain superfamily/Winged helix DNA-binding domain"/>
    <property type="match status" value="1"/>
</dbReference>
<comment type="function">
    <text evidence="1">Involved in the transposition of the insertion sequence.</text>
</comment>
<dbReference type="InterPro" id="IPR012337">
    <property type="entry name" value="RNaseH-like_sf"/>
</dbReference>
<dbReference type="KEGG" id="wco:G7084_05075"/>
<dbReference type="NCBIfam" id="NF033516">
    <property type="entry name" value="transpos_IS3"/>
    <property type="match status" value="1"/>
</dbReference>
<dbReference type="GO" id="GO:0015074">
    <property type="term" value="P:DNA integration"/>
    <property type="evidence" value="ECO:0007669"/>
    <property type="project" value="InterPro"/>
</dbReference>
<dbReference type="KEGG" id="wco:G7084_01435"/>
<keyword evidence="7" id="KW-1185">Reference proteome</keyword>
<dbReference type="EMBL" id="CP049888">
    <property type="protein sequence ID" value="QIL50741.1"/>
    <property type="molecule type" value="Genomic_DNA"/>
</dbReference>
<name>A0A6G8AZT0_9LACO</name>
<evidence type="ECO:0000313" key="6">
    <source>
        <dbReference type="EMBL" id="QIL50741.1"/>
    </source>
</evidence>
<dbReference type="EMBL" id="CP049888">
    <property type="protein sequence ID" value="QIL50094.1"/>
    <property type="molecule type" value="Genomic_DNA"/>
</dbReference>
<dbReference type="KEGG" id="wco:G7084_01405"/>
<feature type="domain" description="Integrase catalytic" evidence="2">
    <location>
        <begin position="207"/>
        <end position="356"/>
    </location>
</feature>
<dbReference type="Gene3D" id="3.30.420.10">
    <property type="entry name" value="Ribonuclease H-like superfamily/Ribonuclease H"/>
    <property type="match status" value="1"/>
</dbReference>
<dbReference type="GO" id="GO:0006313">
    <property type="term" value="P:DNA transposition"/>
    <property type="evidence" value="ECO:0007669"/>
    <property type="project" value="InterPro"/>
</dbReference>
<dbReference type="InterPro" id="IPR036388">
    <property type="entry name" value="WH-like_DNA-bd_sf"/>
</dbReference>
<dbReference type="Pfam" id="PF00665">
    <property type="entry name" value="rve"/>
    <property type="match status" value="1"/>
</dbReference>
<dbReference type="GO" id="GO:0003677">
    <property type="term" value="F:DNA binding"/>
    <property type="evidence" value="ECO:0007669"/>
    <property type="project" value="InterPro"/>
</dbReference>
<evidence type="ECO:0000313" key="3">
    <source>
        <dbReference type="EMBL" id="QIL50094.1"/>
    </source>
</evidence>
<evidence type="ECO:0000256" key="1">
    <source>
        <dbReference type="ARBA" id="ARBA00002286"/>
    </source>
</evidence>
<dbReference type="InterPro" id="IPR002514">
    <property type="entry name" value="Transposase_8"/>
</dbReference>
<dbReference type="InterPro" id="IPR009057">
    <property type="entry name" value="Homeodomain-like_sf"/>
</dbReference>
<dbReference type="PANTHER" id="PTHR46889">
    <property type="entry name" value="TRANSPOSASE INSF FOR INSERTION SEQUENCE IS3B-RELATED"/>
    <property type="match status" value="1"/>
</dbReference>
<dbReference type="EMBL" id="CP049888">
    <property type="protein sequence ID" value="QIL50490.1"/>
    <property type="molecule type" value="Genomic_DNA"/>
</dbReference>
<protein>
    <submittedName>
        <fullName evidence="5">IS3 family transposase</fullName>
    </submittedName>
</protein>
<dbReference type="InterPro" id="IPR050900">
    <property type="entry name" value="Transposase_IS3/IS150/IS904"/>
</dbReference>
<accession>A0A6G8AZT0</accession>